<dbReference type="Gene3D" id="3.90.420.10">
    <property type="entry name" value="Oxidoreductase, molybdopterin-binding domain"/>
    <property type="match status" value="1"/>
</dbReference>
<dbReference type="PRINTS" id="PR00605">
    <property type="entry name" value="CYTCHROMECIC"/>
</dbReference>
<evidence type="ECO:0000256" key="4">
    <source>
        <dbReference type="ARBA" id="ARBA00022617"/>
    </source>
</evidence>
<dbReference type="CDD" id="cd02110">
    <property type="entry name" value="SO_family_Moco_dimer"/>
    <property type="match status" value="1"/>
</dbReference>
<comment type="cofactor">
    <cofactor evidence="1">
        <name>Mo-molybdopterin</name>
        <dbReference type="ChEBI" id="CHEBI:71302"/>
    </cofactor>
</comment>
<name>A0ABT3T6K6_9GAMM</name>
<evidence type="ECO:0000256" key="8">
    <source>
        <dbReference type="ARBA" id="ARBA00023004"/>
    </source>
</evidence>
<evidence type="ECO:0000256" key="7">
    <source>
        <dbReference type="ARBA" id="ARBA00023002"/>
    </source>
</evidence>
<keyword evidence="8 9" id="KW-0408">Iron</keyword>
<dbReference type="SUPFAM" id="SSF46626">
    <property type="entry name" value="Cytochrome c"/>
    <property type="match status" value="1"/>
</dbReference>
<proteinExistence type="predicted"/>
<dbReference type="InterPro" id="IPR008335">
    <property type="entry name" value="Mopterin_OxRdtase_euk"/>
</dbReference>
<dbReference type="InterPro" id="IPR000572">
    <property type="entry name" value="OxRdtase_Mopterin-bd_dom"/>
</dbReference>
<dbReference type="Gene3D" id="1.10.760.10">
    <property type="entry name" value="Cytochrome c-like domain"/>
    <property type="match status" value="1"/>
</dbReference>
<dbReference type="InterPro" id="IPR009056">
    <property type="entry name" value="Cyt_c-like_dom"/>
</dbReference>
<dbReference type="SUPFAM" id="SSF81296">
    <property type="entry name" value="E set domains"/>
    <property type="match status" value="1"/>
</dbReference>
<evidence type="ECO:0000313" key="12">
    <source>
        <dbReference type="EMBL" id="MCX2977906.1"/>
    </source>
</evidence>
<dbReference type="Pfam" id="PF00174">
    <property type="entry name" value="Oxidored_molyb"/>
    <property type="match status" value="1"/>
</dbReference>
<dbReference type="PANTHER" id="PTHR19372:SF7">
    <property type="entry name" value="SULFITE OXIDASE, MITOCHONDRIAL"/>
    <property type="match status" value="1"/>
</dbReference>
<dbReference type="RefSeq" id="WP_279249611.1">
    <property type="nucleotide sequence ID" value="NZ_SHNO01000001.1"/>
</dbReference>
<feature type="compositionally biased region" description="Polar residues" evidence="10">
    <location>
        <begin position="362"/>
        <end position="374"/>
    </location>
</feature>
<dbReference type="PANTHER" id="PTHR19372">
    <property type="entry name" value="SULFITE REDUCTASE"/>
    <property type="match status" value="1"/>
</dbReference>
<keyword evidence="7" id="KW-0560">Oxidoreductase</keyword>
<gene>
    <name evidence="12" type="ORF">EYC82_11125</name>
</gene>
<dbReference type="Pfam" id="PF13442">
    <property type="entry name" value="Cytochrome_CBB3"/>
    <property type="match status" value="1"/>
</dbReference>
<feature type="region of interest" description="Disordered" evidence="10">
    <location>
        <begin position="358"/>
        <end position="379"/>
    </location>
</feature>
<feature type="domain" description="Cytochrome c" evidence="11">
    <location>
        <begin position="425"/>
        <end position="505"/>
    </location>
</feature>
<dbReference type="PRINTS" id="PR00407">
    <property type="entry name" value="EUMOPTERIN"/>
</dbReference>
<dbReference type="InterPro" id="IPR008168">
    <property type="entry name" value="Cyt_C_IC"/>
</dbReference>
<keyword evidence="6" id="KW-0249">Electron transport</keyword>
<organism evidence="12 13">
    <name type="scientific">Candidatus Marimicrobium litorale</name>
    <dbReference type="NCBI Taxonomy" id="2518991"/>
    <lineage>
        <taxon>Bacteria</taxon>
        <taxon>Pseudomonadati</taxon>
        <taxon>Pseudomonadota</taxon>
        <taxon>Gammaproteobacteria</taxon>
        <taxon>Cellvibrionales</taxon>
        <taxon>Halieaceae</taxon>
        <taxon>Marimicrobium</taxon>
    </lineage>
</organism>
<evidence type="ECO:0000256" key="2">
    <source>
        <dbReference type="ARBA" id="ARBA00022448"/>
    </source>
</evidence>
<evidence type="ECO:0000256" key="3">
    <source>
        <dbReference type="ARBA" id="ARBA00022505"/>
    </source>
</evidence>
<dbReference type="InterPro" id="IPR014756">
    <property type="entry name" value="Ig_E-set"/>
</dbReference>
<comment type="caution">
    <text evidence="12">The sequence shown here is derived from an EMBL/GenBank/DDBJ whole genome shotgun (WGS) entry which is preliminary data.</text>
</comment>
<sequence length="506" mass="53413">MQHWSRRFVMKSLGAAVLLAGHPAAIGLSRRAMPVGKQTATFIEHNDLPWALETRRGQFGFGPITPVSHFFVRNNLPMPPPSVTDEGDHWSFQVSGCAEAGSLTLADLKGMNVQTIANVVQCSGNGRAFFPHHPSGSQWGVGGAGCALWTGVRVADIFERFGGVVDAPAFLTATGGEQLPEGIARDAVVVERSVPIEKGLRDCLLVWEMNGAPLPAVHGGPLRLIVPGYFGVNNVKWVRQLGATGQQSTAKIQQSGYRLRAQGVTGGPQHPSMWRMPVKSWLNGPGADDQPVLAGSATLYGVAFSGERGISAVEVSSDAGDSWQVAKLVGPDLGPNAWRTFSLQTTLDTGIHRFVSRATDTEGAQQPEQTQDNQRGYGHNGWGDHGLTITAVKTLPERELIATAERASVVPATPVQTPPVLVLSDQALAGKAIFDNQAQPGCGVCHSLAASDARGAVGPNLDTLKPGLAQLRNAITQGVGAMPAYGGQLSPVEIDALAAYVFEASQ</sequence>
<dbReference type="PROSITE" id="PS51007">
    <property type="entry name" value="CYTC"/>
    <property type="match status" value="1"/>
</dbReference>
<evidence type="ECO:0000313" key="13">
    <source>
        <dbReference type="Proteomes" id="UP001143304"/>
    </source>
</evidence>
<dbReference type="InterPro" id="IPR005066">
    <property type="entry name" value="MoCF_OxRdtse_dimer"/>
</dbReference>
<dbReference type="EMBL" id="SHNO01000001">
    <property type="protein sequence ID" value="MCX2977906.1"/>
    <property type="molecule type" value="Genomic_DNA"/>
</dbReference>
<evidence type="ECO:0000256" key="1">
    <source>
        <dbReference type="ARBA" id="ARBA00001924"/>
    </source>
</evidence>
<protein>
    <submittedName>
        <fullName evidence="12">Sulfite oxidase</fullName>
    </submittedName>
</protein>
<evidence type="ECO:0000256" key="10">
    <source>
        <dbReference type="SAM" id="MobiDB-lite"/>
    </source>
</evidence>
<dbReference type="Pfam" id="PF03404">
    <property type="entry name" value="Mo-co_dimer"/>
    <property type="match status" value="1"/>
</dbReference>
<dbReference type="SUPFAM" id="SSF56524">
    <property type="entry name" value="Oxidoreductase molybdopterin-binding domain"/>
    <property type="match status" value="1"/>
</dbReference>
<keyword evidence="5 9" id="KW-0479">Metal-binding</keyword>
<dbReference type="Gene3D" id="2.60.40.650">
    <property type="match status" value="1"/>
</dbReference>
<accession>A0ABT3T6K6</accession>
<evidence type="ECO:0000256" key="6">
    <source>
        <dbReference type="ARBA" id="ARBA00022982"/>
    </source>
</evidence>
<dbReference type="InterPro" id="IPR036909">
    <property type="entry name" value="Cyt_c-like_dom_sf"/>
</dbReference>
<keyword evidence="4 9" id="KW-0349">Heme</keyword>
<evidence type="ECO:0000259" key="11">
    <source>
        <dbReference type="PROSITE" id="PS51007"/>
    </source>
</evidence>
<keyword evidence="3" id="KW-0500">Molybdenum</keyword>
<evidence type="ECO:0000256" key="9">
    <source>
        <dbReference type="PROSITE-ProRule" id="PRU00433"/>
    </source>
</evidence>
<evidence type="ECO:0000256" key="5">
    <source>
        <dbReference type="ARBA" id="ARBA00022723"/>
    </source>
</evidence>
<dbReference type="InterPro" id="IPR036374">
    <property type="entry name" value="OxRdtase_Mopterin-bd_sf"/>
</dbReference>
<keyword evidence="13" id="KW-1185">Reference proteome</keyword>
<dbReference type="Proteomes" id="UP001143304">
    <property type="component" value="Unassembled WGS sequence"/>
</dbReference>
<keyword evidence="2" id="KW-0813">Transport</keyword>
<reference evidence="12" key="1">
    <citation type="submission" date="2019-02" db="EMBL/GenBank/DDBJ databases">
        <authorList>
            <person name="Li S.-H."/>
        </authorList>
    </citation>
    <scope>NUCLEOTIDE SEQUENCE</scope>
    <source>
        <strain evidence="12">IMCC11814</strain>
    </source>
</reference>